<dbReference type="InterPro" id="IPR013757">
    <property type="entry name" value="Topo_IIA_A_a_sf"/>
</dbReference>
<accession>A0A7L9RRX4</accession>
<dbReference type="GO" id="GO:0009330">
    <property type="term" value="C:DNA topoisomerase type II (double strand cut, ATP-hydrolyzing) complex"/>
    <property type="evidence" value="ECO:0007669"/>
    <property type="project" value="TreeGrafter"/>
</dbReference>
<keyword evidence="5 7" id="KW-0472">Membrane</keyword>
<dbReference type="Gene3D" id="2.120.10.90">
    <property type="entry name" value="DNA gyrase/topoisomerase IV, subunit A, C-terminal"/>
    <property type="match status" value="1"/>
</dbReference>
<evidence type="ECO:0000256" key="1">
    <source>
        <dbReference type="ARBA" id="ARBA00000185"/>
    </source>
</evidence>
<dbReference type="Gene3D" id="3.30.1360.40">
    <property type="match status" value="1"/>
</dbReference>
<proteinExistence type="inferred from homology"/>
<keyword evidence="11" id="KW-1185">Reference proteome</keyword>
<feature type="active site" description="O-(5'-phospho-DNA)-tyrosine intermediate" evidence="7 8">
    <location>
        <position position="117"/>
    </location>
</feature>
<dbReference type="KEGG" id="pbal:CPBP_00115"/>
<dbReference type="InterPro" id="IPR050220">
    <property type="entry name" value="Type_II_DNA_Topoisomerases"/>
</dbReference>
<dbReference type="SMART" id="SM00434">
    <property type="entry name" value="TOP4c"/>
    <property type="match status" value="1"/>
</dbReference>
<gene>
    <name evidence="7 10" type="primary">parC</name>
    <name evidence="10" type="ORF">CPBP_00115</name>
</gene>
<organism evidence="10 11">
    <name type="scientific">Candidatus Bodocaedibacter vickermanii</name>
    <dbReference type="NCBI Taxonomy" id="2741701"/>
    <lineage>
        <taxon>Bacteria</taxon>
        <taxon>Pseudomonadati</taxon>
        <taxon>Pseudomonadota</taxon>
        <taxon>Alphaproteobacteria</taxon>
        <taxon>Holosporales</taxon>
        <taxon>Candidatus Paracaedibacteraceae</taxon>
        <taxon>Candidatus Bodocaedibacter</taxon>
    </lineage>
</organism>
<dbReference type="Proteomes" id="UP000594001">
    <property type="component" value="Chromosome"/>
</dbReference>
<feature type="site" description="Interaction with DNA" evidence="7">
    <location>
        <position position="73"/>
    </location>
</feature>
<feature type="site" description="Transition state stabilizer" evidence="7">
    <location>
        <position position="116"/>
    </location>
</feature>
<dbReference type="GO" id="GO:0005737">
    <property type="term" value="C:cytoplasm"/>
    <property type="evidence" value="ECO:0007669"/>
    <property type="project" value="TreeGrafter"/>
</dbReference>
<dbReference type="GO" id="GO:0007059">
    <property type="term" value="P:chromosome segregation"/>
    <property type="evidence" value="ECO:0007669"/>
    <property type="project" value="UniProtKB-UniRule"/>
</dbReference>
<dbReference type="PANTHER" id="PTHR43493:SF1">
    <property type="entry name" value="DNA TOPOISOMERASE 4 SUBUNIT A"/>
    <property type="match status" value="1"/>
</dbReference>
<evidence type="ECO:0000256" key="7">
    <source>
        <dbReference type="HAMAP-Rule" id="MF_00936"/>
    </source>
</evidence>
<dbReference type="AlphaFoldDB" id="A0A7L9RRX4"/>
<sequence>MDIIERSFQETLGEKYLSYALSTIMSRSLPDVRDGLKPVHRRLLFAMRELKLNPDSGYKKCARVVGDVIGKFHPHGDVAVYDALVRLAQDFSLRYPLIEGQGNFGNIDGDNAAAMRYTEARLTDIAMFLFEGLDENSVDFKGTYDGESNEPKVLPAGFPNLLANGASGIAVGMATNIPPHNIIEICNALLAVLDTPNIELAEILTHIKGPDFPTGGQLYVDHKTLTEIYGEGKGTVRIRSTYTVEQLERGKYHIIITEIPYSVPKSRLLEKFGQLMEAKKLPLINDIRDESSEDIRIIIEPKSSSIDASLIMEFLYKNTELEARFSVNLNILDSNLRPVVMGLKEILNSYLTHRFQVLDRRTRYRLKKIEDRLNLLSGFLIAYLNLDEVIRIIREEDEPKPMLMSRFDLNDIQAEAILNMRLRSLRKLEEMELRKEFDALSAEKAEKENLIVTPTLQTKTIKNEIQSLRKYFEKDPRGLRRSDIHHDIADVQINLIDFIEKEPITVVCSDKGWIRTIKGHTTDSADFKYKEGDQEGYVLQAETTDKLIIFTSFGKSYTLPCDKLPGGRGFGEPLRLMIEVEAKEEIIALFLYPKDETQQFIVAASDGRGFRLETSQLLSQTKNGKQLLNVSDAVVALKCIPITGDSIAVFGENRKMIVFAINEIPIMNRGRGVMFQKYLQGGMSDFKIFNMADGLTWKSGNGTRKETNLDRWNVKRGQSGRLAPNGFPRSNKFD</sequence>
<dbReference type="SUPFAM" id="SSF101904">
    <property type="entry name" value="GyrA/ParC C-terminal domain-like"/>
    <property type="match status" value="1"/>
</dbReference>
<dbReference type="GO" id="GO:0003918">
    <property type="term" value="F:DNA topoisomerase type II (double strand cut, ATP-hydrolyzing) activity"/>
    <property type="evidence" value="ECO:0007669"/>
    <property type="project" value="UniProtKB-UniRule"/>
</dbReference>
<evidence type="ECO:0000256" key="5">
    <source>
        <dbReference type="ARBA" id="ARBA00023136"/>
    </source>
</evidence>
<dbReference type="EC" id="5.6.2.2" evidence="7"/>
<feature type="domain" description="Topo IIA-type catalytic" evidence="9">
    <location>
        <begin position="29"/>
        <end position="493"/>
    </location>
</feature>
<keyword evidence="4 7" id="KW-0238">DNA-binding</keyword>
<dbReference type="InterPro" id="IPR013760">
    <property type="entry name" value="Topo_IIA-like_dom_sf"/>
</dbReference>
<dbReference type="NCBIfam" id="NF004044">
    <property type="entry name" value="PRK05561.1"/>
    <property type="match status" value="1"/>
</dbReference>
<dbReference type="InterPro" id="IPR035516">
    <property type="entry name" value="Gyrase/topoIV_suA_C"/>
</dbReference>
<dbReference type="GO" id="GO:0005694">
    <property type="term" value="C:chromosome"/>
    <property type="evidence" value="ECO:0007669"/>
    <property type="project" value="InterPro"/>
</dbReference>
<dbReference type="PROSITE" id="PS52040">
    <property type="entry name" value="TOPO_IIA"/>
    <property type="match status" value="1"/>
</dbReference>
<evidence type="ECO:0000256" key="8">
    <source>
        <dbReference type="PROSITE-ProRule" id="PRU01384"/>
    </source>
</evidence>
<dbReference type="EMBL" id="CP054719">
    <property type="protein sequence ID" value="QOL19363.1"/>
    <property type="molecule type" value="Genomic_DNA"/>
</dbReference>
<evidence type="ECO:0000256" key="2">
    <source>
        <dbReference type="ARBA" id="ARBA00022475"/>
    </source>
</evidence>
<dbReference type="Pfam" id="PF00521">
    <property type="entry name" value="DNA_topoisoIV"/>
    <property type="match status" value="1"/>
</dbReference>
<evidence type="ECO:0000256" key="4">
    <source>
        <dbReference type="ARBA" id="ARBA00023125"/>
    </source>
</evidence>
<keyword evidence="2 7" id="KW-1003">Cell membrane</keyword>
<dbReference type="Gene3D" id="3.90.199.10">
    <property type="entry name" value="Topoisomerase II, domain 5"/>
    <property type="match status" value="1"/>
</dbReference>
<dbReference type="InterPro" id="IPR005742">
    <property type="entry name" value="TopoIV_A_Gneg"/>
</dbReference>
<evidence type="ECO:0000313" key="11">
    <source>
        <dbReference type="Proteomes" id="UP000594001"/>
    </source>
</evidence>
<dbReference type="GO" id="GO:0006265">
    <property type="term" value="P:DNA topological change"/>
    <property type="evidence" value="ECO:0007669"/>
    <property type="project" value="UniProtKB-UniRule"/>
</dbReference>
<dbReference type="RefSeq" id="WP_350332117.1">
    <property type="nucleotide sequence ID" value="NZ_CP054719.1"/>
</dbReference>
<dbReference type="PANTHER" id="PTHR43493">
    <property type="entry name" value="DNA GYRASE/TOPOISOMERASE SUBUNIT A"/>
    <property type="match status" value="1"/>
</dbReference>
<protein>
    <recommendedName>
        <fullName evidence="7">DNA topoisomerase 4 subunit A</fullName>
        <ecNumber evidence="7">5.6.2.2</ecNumber>
    </recommendedName>
    <alternativeName>
        <fullName evidence="7">Topoisomerase IV subunit A</fullName>
    </alternativeName>
</protein>
<comment type="subcellular location">
    <subcellularLocation>
        <location evidence="7">Cell membrane</location>
        <topology evidence="7">Peripheral membrane protein</topology>
    </subcellularLocation>
</comment>
<comment type="function">
    <text evidence="7">Topoisomerase IV is essential for chromosome segregation. It relaxes supercoiled DNA. Performs the decatenation events required during the replication of a circular DNA molecule.</text>
</comment>
<feature type="site" description="Interaction with DNA" evidence="7">
    <location>
        <position position="75"/>
    </location>
</feature>
<evidence type="ECO:0000313" key="10">
    <source>
        <dbReference type="EMBL" id="QOL19363.1"/>
    </source>
</evidence>
<dbReference type="FunFam" id="1.10.268.10:FF:000001">
    <property type="entry name" value="DNA gyrase subunit A"/>
    <property type="match status" value="1"/>
</dbReference>
<reference evidence="10 11" key="1">
    <citation type="submission" date="2020-06" db="EMBL/GenBank/DDBJ databases">
        <title>The endosymbiont of the kinetoplastid Bodo saltans is a Paracaedibacter-like alpha-proteobacterium possessing a putative toxin-antitoxin system.</title>
        <authorList>
            <person name="Midha S."/>
            <person name="Rigden D.J."/>
            <person name="Siozios S."/>
            <person name="Hurst G.D.D."/>
            <person name="Jackson A.P."/>
        </authorList>
    </citation>
    <scope>NUCLEOTIDE SEQUENCE [LARGE SCALE GENOMIC DNA]</scope>
    <source>
        <strain evidence="10">Lake Konstanz</strain>
    </source>
</reference>
<dbReference type="GO" id="GO:0019897">
    <property type="term" value="C:extrinsic component of plasma membrane"/>
    <property type="evidence" value="ECO:0007669"/>
    <property type="project" value="UniProtKB-UniRule"/>
</dbReference>
<evidence type="ECO:0000256" key="3">
    <source>
        <dbReference type="ARBA" id="ARBA00023029"/>
    </source>
</evidence>
<dbReference type="HAMAP" id="MF_00936">
    <property type="entry name" value="ParC_type1"/>
    <property type="match status" value="1"/>
</dbReference>
<evidence type="ECO:0000256" key="6">
    <source>
        <dbReference type="ARBA" id="ARBA00023235"/>
    </source>
</evidence>
<dbReference type="CDD" id="cd00187">
    <property type="entry name" value="TOP4c"/>
    <property type="match status" value="1"/>
</dbReference>
<dbReference type="GO" id="GO:0003677">
    <property type="term" value="F:DNA binding"/>
    <property type="evidence" value="ECO:0007669"/>
    <property type="project" value="UniProtKB-UniRule"/>
</dbReference>
<dbReference type="NCBIfam" id="TIGR01062">
    <property type="entry name" value="parC_Gneg"/>
    <property type="match status" value="1"/>
</dbReference>
<name>A0A7L9RRX4_9PROT</name>
<keyword evidence="3 7" id="KW-0799">Topoisomerase</keyword>
<dbReference type="SUPFAM" id="SSF56719">
    <property type="entry name" value="Type II DNA topoisomerase"/>
    <property type="match status" value="1"/>
</dbReference>
<keyword evidence="6 7" id="KW-0413">Isomerase</keyword>
<comment type="catalytic activity">
    <reaction evidence="1 7 8">
        <text>ATP-dependent breakage, passage and rejoining of double-stranded DNA.</text>
        <dbReference type="EC" id="5.6.2.2"/>
    </reaction>
</comment>
<dbReference type="InterPro" id="IPR013758">
    <property type="entry name" value="Topo_IIA_A/C_ab"/>
</dbReference>
<dbReference type="GO" id="GO:0005524">
    <property type="term" value="F:ATP binding"/>
    <property type="evidence" value="ECO:0007669"/>
    <property type="project" value="InterPro"/>
</dbReference>
<dbReference type="Pfam" id="PF03989">
    <property type="entry name" value="DNA_gyraseA_C"/>
    <property type="match status" value="3"/>
</dbReference>
<dbReference type="InterPro" id="IPR006691">
    <property type="entry name" value="GyrA/parC_rep"/>
</dbReference>
<evidence type="ECO:0000259" key="9">
    <source>
        <dbReference type="PROSITE" id="PS52040"/>
    </source>
</evidence>
<comment type="similarity">
    <text evidence="7">Belongs to the type II topoisomerase GyrA/ParC subunit family. ParC type 1 subfamily.</text>
</comment>
<dbReference type="InterPro" id="IPR002205">
    <property type="entry name" value="Topo_IIA_dom_A"/>
</dbReference>
<feature type="site" description="Interaction with DNA" evidence="7">
    <location>
        <position position="37"/>
    </location>
</feature>
<dbReference type="Gene3D" id="1.10.268.10">
    <property type="entry name" value="Topoisomerase, domain 3"/>
    <property type="match status" value="1"/>
</dbReference>
<comment type="subunit">
    <text evidence="7">Heterotetramer composed of ParC and ParE.</text>
</comment>